<protein>
    <submittedName>
        <fullName evidence="2">Uncharacterized protein</fullName>
    </submittedName>
</protein>
<dbReference type="EMBL" id="JABEBT010000036">
    <property type="protein sequence ID" value="KAF7635897.1"/>
    <property type="molecule type" value="Genomic_DNA"/>
</dbReference>
<sequence length="118" mass="13704">IGPNAEFYFWWVKPNNKEELLLSSFQSRQSVTNDPFLSKSKSDKENRLSNQIPIFDKSPSSRIPTTSIWFKEDKTTRPSSFTNLNNSKIYNGEIPRISSFNESLEINNNNNLGIRKWS</sequence>
<organism evidence="2 3">
    <name type="scientific">Meloidogyne graminicola</name>
    <dbReference type="NCBI Taxonomy" id="189291"/>
    <lineage>
        <taxon>Eukaryota</taxon>
        <taxon>Metazoa</taxon>
        <taxon>Ecdysozoa</taxon>
        <taxon>Nematoda</taxon>
        <taxon>Chromadorea</taxon>
        <taxon>Rhabditida</taxon>
        <taxon>Tylenchina</taxon>
        <taxon>Tylenchomorpha</taxon>
        <taxon>Tylenchoidea</taxon>
        <taxon>Meloidogynidae</taxon>
        <taxon>Meloidogyninae</taxon>
        <taxon>Meloidogyne</taxon>
    </lineage>
</organism>
<name>A0A8S9ZS78_9BILA</name>
<evidence type="ECO:0000313" key="3">
    <source>
        <dbReference type="Proteomes" id="UP000605970"/>
    </source>
</evidence>
<dbReference type="AlphaFoldDB" id="A0A8S9ZS78"/>
<dbReference type="Proteomes" id="UP000605970">
    <property type="component" value="Unassembled WGS sequence"/>
</dbReference>
<comment type="caution">
    <text evidence="2">The sequence shown here is derived from an EMBL/GenBank/DDBJ whole genome shotgun (WGS) entry which is preliminary data.</text>
</comment>
<reference evidence="2" key="1">
    <citation type="journal article" date="2020" name="Ecol. Evol.">
        <title>Genome structure and content of the rice root-knot nematode (Meloidogyne graminicola).</title>
        <authorList>
            <person name="Phan N.T."/>
            <person name="Danchin E.G.J."/>
            <person name="Klopp C."/>
            <person name="Perfus-Barbeoch L."/>
            <person name="Kozlowski D.K."/>
            <person name="Koutsovoulos G.D."/>
            <person name="Lopez-Roques C."/>
            <person name="Bouchez O."/>
            <person name="Zahm M."/>
            <person name="Besnard G."/>
            <person name="Bellafiore S."/>
        </authorList>
    </citation>
    <scope>NUCLEOTIDE SEQUENCE</scope>
    <source>
        <strain evidence="2">VN-18</strain>
    </source>
</reference>
<keyword evidence="3" id="KW-1185">Reference proteome</keyword>
<accession>A0A8S9ZS78</accession>
<feature type="non-terminal residue" evidence="2">
    <location>
        <position position="1"/>
    </location>
</feature>
<evidence type="ECO:0000313" key="2">
    <source>
        <dbReference type="EMBL" id="KAF7635897.1"/>
    </source>
</evidence>
<gene>
    <name evidence="2" type="ORF">Mgra_00004616</name>
</gene>
<evidence type="ECO:0000256" key="1">
    <source>
        <dbReference type="SAM" id="MobiDB-lite"/>
    </source>
</evidence>
<proteinExistence type="predicted"/>
<feature type="region of interest" description="Disordered" evidence="1">
    <location>
        <begin position="30"/>
        <end position="56"/>
    </location>
</feature>
<feature type="non-terminal residue" evidence="2">
    <location>
        <position position="118"/>
    </location>
</feature>